<proteinExistence type="predicted"/>
<name>A0AAF0H9B0_9HYPH</name>
<keyword evidence="1" id="KW-0812">Transmembrane</keyword>
<keyword evidence="1" id="KW-0472">Membrane</keyword>
<dbReference type="InterPro" id="IPR024239">
    <property type="entry name" value="SyrA"/>
</dbReference>
<reference evidence="2" key="1">
    <citation type="submission" date="2023-05" db="EMBL/GenBank/DDBJ databases">
        <title>Complete genome sequence of Agrobacterium larrymoorei CFBP5477.</title>
        <authorList>
            <person name="Yen H.-C."/>
            <person name="Chou L."/>
            <person name="Lin Y.-C."/>
            <person name="Lai E.-M."/>
            <person name="Kuo C.-H."/>
        </authorList>
    </citation>
    <scope>NUCLEOTIDE SEQUENCE</scope>
    <source>
        <strain evidence="2">CFBP5477</strain>
    </source>
</reference>
<dbReference type="AlphaFoldDB" id="A0AAF0H9B0"/>
<evidence type="ECO:0000256" key="1">
    <source>
        <dbReference type="SAM" id="Phobius"/>
    </source>
</evidence>
<feature type="transmembrane region" description="Helical" evidence="1">
    <location>
        <begin position="21"/>
        <end position="42"/>
    </location>
</feature>
<evidence type="ECO:0000313" key="2">
    <source>
        <dbReference type="EMBL" id="WHA42769.1"/>
    </source>
</evidence>
<protein>
    <submittedName>
        <fullName evidence="2">Exopolysaccharide production repressor protein</fullName>
    </submittedName>
</protein>
<dbReference type="EMBL" id="CP124734">
    <property type="protein sequence ID" value="WHA42769.1"/>
    <property type="molecule type" value="Genomic_DNA"/>
</dbReference>
<feature type="transmembrane region" description="Helical" evidence="1">
    <location>
        <begin position="48"/>
        <end position="71"/>
    </location>
</feature>
<dbReference type="Proteomes" id="UP000298664">
    <property type="component" value="Chromosome Linear"/>
</dbReference>
<evidence type="ECO:0000313" key="3">
    <source>
        <dbReference type="Proteomes" id="UP000298664"/>
    </source>
</evidence>
<dbReference type="Pfam" id="PF11089">
    <property type="entry name" value="SyrA"/>
    <property type="match status" value="1"/>
</dbReference>
<gene>
    <name evidence="2" type="ORF">CFBP5477_015970</name>
</gene>
<keyword evidence="1" id="KW-1133">Transmembrane helix</keyword>
<organism evidence="2 3">
    <name type="scientific">Agrobacterium larrymoorei</name>
    <dbReference type="NCBI Taxonomy" id="160699"/>
    <lineage>
        <taxon>Bacteria</taxon>
        <taxon>Pseudomonadati</taxon>
        <taxon>Pseudomonadota</taxon>
        <taxon>Alphaproteobacteria</taxon>
        <taxon>Hyphomicrobiales</taxon>
        <taxon>Rhizobiaceae</taxon>
        <taxon>Rhizobium/Agrobacterium group</taxon>
        <taxon>Agrobacterium</taxon>
    </lineage>
</organism>
<sequence>MKNAIPYGSRHLAEDRDMQAPRVFISMICALLVFAVATYFIHGSFYTAFIQTLICLVIIQVGYFIGVVYLVSREKKRMRKTLEFQKEMPAANEPSVAENMSAVTRHRPKLTDI</sequence>
<accession>A0AAF0H9B0</accession>
<dbReference type="RefSeq" id="WP_272949276.1">
    <property type="nucleotide sequence ID" value="NZ_CP039692.1"/>
</dbReference>